<proteinExistence type="predicted"/>
<organism evidence="1 2">
    <name type="scientific">Paractinoplanes tereljensis</name>
    <dbReference type="NCBI Taxonomy" id="571912"/>
    <lineage>
        <taxon>Bacteria</taxon>
        <taxon>Bacillati</taxon>
        <taxon>Actinomycetota</taxon>
        <taxon>Actinomycetes</taxon>
        <taxon>Micromonosporales</taxon>
        <taxon>Micromonosporaceae</taxon>
        <taxon>Paractinoplanes</taxon>
    </lineage>
</organism>
<dbReference type="Proteomes" id="UP000623608">
    <property type="component" value="Unassembled WGS sequence"/>
</dbReference>
<protein>
    <submittedName>
        <fullName evidence="1">Uncharacterized protein</fullName>
    </submittedName>
</protein>
<gene>
    <name evidence="1" type="ORF">Ate02nite_64200</name>
</gene>
<dbReference type="AlphaFoldDB" id="A0A919TWX4"/>
<keyword evidence="2" id="KW-1185">Reference proteome</keyword>
<accession>A0A919TWX4</accession>
<dbReference type="EMBL" id="BOMY01000041">
    <property type="protein sequence ID" value="GIF23690.1"/>
    <property type="molecule type" value="Genomic_DNA"/>
</dbReference>
<sequence length="76" mass="8567">MYVTWVVSKELKIRSREAYARGNAADGMRELRRTTDEIMSESLRAILVAAGFHATINDDIVPYVIQVTLLDPDVIT</sequence>
<name>A0A919TWX4_9ACTN</name>
<reference evidence="1" key="1">
    <citation type="submission" date="2021-01" db="EMBL/GenBank/DDBJ databases">
        <title>Whole genome shotgun sequence of Actinoplanes tereljensis NBRC 105297.</title>
        <authorList>
            <person name="Komaki H."/>
            <person name="Tamura T."/>
        </authorList>
    </citation>
    <scope>NUCLEOTIDE SEQUENCE</scope>
    <source>
        <strain evidence="1">NBRC 105297</strain>
    </source>
</reference>
<evidence type="ECO:0000313" key="2">
    <source>
        <dbReference type="Proteomes" id="UP000623608"/>
    </source>
</evidence>
<evidence type="ECO:0000313" key="1">
    <source>
        <dbReference type="EMBL" id="GIF23690.1"/>
    </source>
</evidence>
<comment type="caution">
    <text evidence="1">The sequence shown here is derived from an EMBL/GenBank/DDBJ whole genome shotgun (WGS) entry which is preliminary data.</text>
</comment>